<dbReference type="SMART" id="SM00367">
    <property type="entry name" value="LRR_CC"/>
    <property type="match status" value="16"/>
</dbReference>
<dbReference type="GO" id="GO:0019005">
    <property type="term" value="C:SCF ubiquitin ligase complex"/>
    <property type="evidence" value="ECO:0007669"/>
    <property type="project" value="TreeGrafter"/>
</dbReference>
<evidence type="ECO:0000256" key="2">
    <source>
        <dbReference type="ARBA" id="ARBA00022840"/>
    </source>
</evidence>
<dbReference type="GO" id="GO:0031146">
    <property type="term" value="P:SCF-dependent proteasomal ubiquitin-dependent protein catabolic process"/>
    <property type="evidence" value="ECO:0007669"/>
    <property type="project" value="TreeGrafter"/>
</dbReference>
<evidence type="ECO:0000313" key="4">
    <source>
        <dbReference type="EMBL" id="GEU66511.1"/>
    </source>
</evidence>
<dbReference type="Pfam" id="PF25372">
    <property type="entry name" value="DUF7885"/>
    <property type="match status" value="1"/>
</dbReference>
<sequence>MKKQKCIQNINTPFDLLSEEIIFTILDYLKPNPFDQKSFSLVSKSFYSLESHHRKTLKPFPRTTTSSSSPSHHHHQETLIKLLKRYPFVTHLDLSLCPRITDTYLSYISNSCGATLKSIDLSRSRFFTHVGLSCLVSKCAGLVDIDVSNAVHLNDRAAAAIASCANLVRLSLSRCKSLSDIGIGCIAVGCLKLRVLSLKWCLGVSDLGVALIGVKCKQIRSLDLSHLLITEKCLPSLLKLQYLEDLALEGCCGINDESLITLRQGWKSLKTLNISHSENVTHVGVSSLTSNNRCLQNLNLAYGPLVTHAISESLRKLSQLQSIRLDGCQVTCSGLKGIGSSCVSLKELSLSKCSGVTDDGLSSIVMKHRDLKKLDITCCRKITQASIAQVTKSCPSLISLKMESCTLVSSEAFVLIGQHCQFLEELDVTDNDVDDDGLKSISKCSELSVLKLGICLNITDEGLVCIGNGCRKLLELDLYRSIGITDTGISAVADGCSTLEMINVSYCENITDSSLISLSNCSKLNTLESRGCPLITSLGLKAIAIRCKQLTKLDIKKCHNIDDSGMIPIAHFSQNLRQINLSYSSVTDVGLLYLASLGCLQSMTILHMDGLTPTGLTAALLGCGGLTKKHDRIEIIANDQGNRTTPSCVAFNDEERLIGDGAKNQICMKPANTVFDAKRMIGRRFSDAKVQHDMKLWPFKVIQGFGDMPKIVVTYKGHEKMFTTEEISAMVLAKMKEVAEAYVGEPVKKRYNWSMLIAKRNVLVFDLGGGTFDVSLLTIDEGGTVEVKAVAGDTHLGGQDFDNTMVNYCVKDFRKKQKKKDVTLNEIAMGRLKVACEKAKRVLSYATQASIELDLLHEGNNFSMKFTRAKFEELNMKYFTKCVKKLQVFKNMK</sequence>
<dbReference type="InterPro" id="IPR057207">
    <property type="entry name" value="FBXL15_LRR"/>
</dbReference>
<dbReference type="GO" id="GO:0005524">
    <property type="term" value="F:ATP binding"/>
    <property type="evidence" value="ECO:0007669"/>
    <property type="project" value="UniProtKB-KW"/>
</dbReference>
<dbReference type="FunFam" id="3.30.30.30:FF:000001">
    <property type="entry name" value="heat shock 70 kDa protein-like"/>
    <property type="match status" value="1"/>
</dbReference>
<dbReference type="FunFam" id="3.90.640.10:FF:000002">
    <property type="entry name" value="Heat shock 70 kDa"/>
    <property type="match status" value="1"/>
</dbReference>
<dbReference type="PROSITE" id="PS00329">
    <property type="entry name" value="HSP70_2"/>
    <property type="match status" value="1"/>
</dbReference>
<name>A0A6L2LXK4_TANCI</name>
<dbReference type="InterPro" id="IPR032675">
    <property type="entry name" value="LRR_dom_sf"/>
</dbReference>
<dbReference type="InterPro" id="IPR018181">
    <property type="entry name" value="Heat_shock_70_CS"/>
</dbReference>
<dbReference type="Gene3D" id="3.80.10.10">
    <property type="entry name" value="Ribonuclease Inhibitor"/>
    <property type="match status" value="3"/>
</dbReference>
<dbReference type="SUPFAM" id="SSF53067">
    <property type="entry name" value="Actin-like ATPase domain"/>
    <property type="match status" value="2"/>
</dbReference>
<protein>
    <recommendedName>
        <fullName evidence="3">F-box/LRR-repeat protein 15-like leucin rich repeat domain-containing protein</fullName>
    </recommendedName>
</protein>
<feature type="domain" description="F-box/LRR-repeat protein 15-like leucin rich repeat" evidence="3">
    <location>
        <begin position="339"/>
        <end position="491"/>
    </location>
</feature>
<reference evidence="4" key="1">
    <citation type="journal article" date="2019" name="Sci. Rep.">
        <title>Draft genome of Tanacetum cinerariifolium, the natural source of mosquito coil.</title>
        <authorList>
            <person name="Yamashiro T."/>
            <person name="Shiraishi A."/>
            <person name="Satake H."/>
            <person name="Nakayama K."/>
        </authorList>
    </citation>
    <scope>NUCLEOTIDE SEQUENCE</scope>
</reference>
<dbReference type="FunFam" id="3.80.10.10:FF:000276">
    <property type="entry name" value="F-box/LRR-repeat protein 3"/>
    <property type="match status" value="1"/>
</dbReference>
<dbReference type="Gene3D" id="3.90.640.10">
    <property type="entry name" value="Actin, Chain A, domain 4"/>
    <property type="match status" value="1"/>
</dbReference>
<dbReference type="InterPro" id="IPR001611">
    <property type="entry name" value="Leu-rich_rpt"/>
</dbReference>
<dbReference type="InterPro" id="IPR043129">
    <property type="entry name" value="ATPase_NBD"/>
</dbReference>
<dbReference type="EMBL" id="BKCJ010005396">
    <property type="protein sequence ID" value="GEU66511.1"/>
    <property type="molecule type" value="Genomic_DNA"/>
</dbReference>
<dbReference type="Pfam" id="PF00012">
    <property type="entry name" value="HSP70"/>
    <property type="match status" value="2"/>
</dbReference>
<dbReference type="SUPFAM" id="SSF52047">
    <property type="entry name" value="RNI-like"/>
    <property type="match status" value="3"/>
</dbReference>
<keyword evidence="2" id="KW-0067">ATP-binding</keyword>
<organism evidence="4">
    <name type="scientific">Tanacetum cinerariifolium</name>
    <name type="common">Dalmatian daisy</name>
    <name type="synonym">Chrysanthemum cinerariifolium</name>
    <dbReference type="NCBI Taxonomy" id="118510"/>
    <lineage>
        <taxon>Eukaryota</taxon>
        <taxon>Viridiplantae</taxon>
        <taxon>Streptophyta</taxon>
        <taxon>Embryophyta</taxon>
        <taxon>Tracheophyta</taxon>
        <taxon>Spermatophyta</taxon>
        <taxon>Magnoliopsida</taxon>
        <taxon>eudicotyledons</taxon>
        <taxon>Gunneridae</taxon>
        <taxon>Pentapetalae</taxon>
        <taxon>asterids</taxon>
        <taxon>campanulids</taxon>
        <taxon>Asterales</taxon>
        <taxon>Asteraceae</taxon>
        <taxon>Asteroideae</taxon>
        <taxon>Anthemideae</taxon>
        <taxon>Anthemidinae</taxon>
        <taxon>Tanacetum</taxon>
    </lineage>
</organism>
<dbReference type="Pfam" id="PF13516">
    <property type="entry name" value="LRR_6"/>
    <property type="match status" value="2"/>
</dbReference>
<dbReference type="Gene3D" id="3.30.420.40">
    <property type="match status" value="2"/>
</dbReference>
<dbReference type="AlphaFoldDB" id="A0A6L2LXK4"/>
<dbReference type="PRINTS" id="PR00301">
    <property type="entry name" value="HEATSHOCK70"/>
</dbReference>
<dbReference type="PANTHER" id="PTHR13318">
    <property type="entry name" value="PARTNER OF PAIRED, ISOFORM B-RELATED"/>
    <property type="match status" value="1"/>
</dbReference>
<keyword evidence="1" id="KW-0547">Nucleotide-binding</keyword>
<dbReference type="InterPro" id="IPR013126">
    <property type="entry name" value="Hsp_70_fam"/>
</dbReference>
<evidence type="ECO:0000259" key="3">
    <source>
        <dbReference type="Pfam" id="PF25372"/>
    </source>
</evidence>
<dbReference type="PANTHER" id="PTHR13318:SF105">
    <property type="entry name" value="F-BOX_LRR-REPEAT PROTEIN 3"/>
    <property type="match status" value="1"/>
</dbReference>
<evidence type="ECO:0000256" key="1">
    <source>
        <dbReference type="ARBA" id="ARBA00022741"/>
    </source>
</evidence>
<dbReference type="InterPro" id="IPR006553">
    <property type="entry name" value="Leu-rich_rpt_Cys-con_subtyp"/>
</dbReference>
<dbReference type="GO" id="GO:0140662">
    <property type="term" value="F:ATP-dependent protein folding chaperone"/>
    <property type="evidence" value="ECO:0007669"/>
    <property type="project" value="InterPro"/>
</dbReference>
<proteinExistence type="predicted"/>
<accession>A0A6L2LXK4</accession>
<gene>
    <name evidence="4" type="ORF">Tci_038489</name>
</gene>
<comment type="caution">
    <text evidence="4">The sequence shown here is derived from an EMBL/GenBank/DDBJ whole genome shotgun (WGS) entry which is preliminary data.</text>
</comment>